<dbReference type="EMBL" id="JAHZIK010000689">
    <property type="protein sequence ID" value="MBW7456876.1"/>
    <property type="molecule type" value="Genomic_DNA"/>
</dbReference>
<dbReference type="Proteomes" id="UP001519887">
    <property type="component" value="Unassembled WGS sequence"/>
</dbReference>
<dbReference type="PROSITE" id="PS51202">
    <property type="entry name" value="RCK_C"/>
    <property type="match status" value="1"/>
</dbReference>
<comment type="caution">
    <text evidence="3">The sequence shown here is derived from an EMBL/GenBank/DDBJ whole genome shotgun (WGS) entry which is preliminary data.</text>
</comment>
<name>A0ABS7C7P6_9BACL</name>
<feature type="transmembrane region" description="Helical" evidence="1">
    <location>
        <begin position="64"/>
        <end position="87"/>
    </location>
</feature>
<keyword evidence="1" id="KW-1133">Transmembrane helix</keyword>
<dbReference type="Pfam" id="PF02080">
    <property type="entry name" value="TrkA_C"/>
    <property type="match status" value="1"/>
</dbReference>
<dbReference type="Gene3D" id="3.30.70.1450">
    <property type="entry name" value="Regulator of K+ conductance, C-terminal domain"/>
    <property type="match status" value="1"/>
</dbReference>
<evidence type="ECO:0000313" key="4">
    <source>
        <dbReference type="Proteomes" id="UP001519887"/>
    </source>
</evidence>
<dbReference type="InterPro" id="IPR036721">
    <property type="entry name" value="RCK_C_sf"/>
</dbReference>
<keyword evidence="4" id="KW-1185">Reference proteome</keyword>
<feature type="transmembrane region" description="Helical" evidence="1">
    <location>
        <begin position="6"/>
        <end position="24"/>
    </location>
</feature>
<reference evidence="3 4" key="1">
    <citation type="submission" date="2021-07" db="EMBL/GenBank/DDBJ databases">
        <title>Paenibacillus radiodurans sp. nov., isolated from the southeastern edge of Tengger Desert.</title>
        <authorList>
            <person name="Zhang G."/>
        </authorList>
    </citation>
    <scope>NUCLEOTIDE SEQUENCE [LARGE SCALE GENOMIC DNA]</scope>
    <source>
        <strain evidence="3 4">CCM 7311</strain>
    </source>
</reference>
<evidence type="ECO:0000313" key="3">
    <source>
        <dbReference type="EMBL" id="MBW7456876.1"/>
    </source>
</evidence>
<gene>
    <name evidence="3" type="ORF">K0U00_22840</name>
</gene>
<organism evidence="3 4">
    <name type="scientific">Paenibacillus sepulcri</name>
    <dbReference type="NCBI Taxonomy" id="359917"/>
    <lineage>
        <taxon>Bacteria</taxon>
        <taxon>Bacillati</taxon>
        <taxon>Bacillota</taxon>
        <taxon>Bacilli</taxon>
        <taxon>Bacillales</taxon>
        <taxon>Paenibacillaceae</taxon>
        <taxon>Paenibacillus</taxon>
    </lineage>
</organism>
<accession>A0ABS7C7P6</accession>
<dbReference type="InterPro" id="IPR006037">
    <property type="entry name" value="RCK_C"/>
</dbReference>
<dbReference type="RefSeq" id="WP_210041296.1">
    <property type="nucleotide sequence ID" value="NZ_JBHLVU010000073.1"/>
</dbReference>
<feature type="domain" description="RCK C-terminal" evidence="2">
    <location>
        <begin position="136"/>
        <end position="221"/>
    </location>
</feature>
<evidence type="ECO:0000256" key="1">
    <source>
        <dbReference type="SAM" id="Phobius"/>
    </source>
</evidence>
<sequence>MGFKFILIYFIIIFLVLEIAIILFRSTGLKREISRFQVVSMMTGTGFTTKESELILRHPVRRNIGMFLILFGVFSLAVIISSISAIMTESFHVPQLVWTAAVLGLLLLILRFTPVHTFLTKWLHGELQQSFDLKELPVSEIFEMGENDQFIDIPLFANSRHVGKRVQELLTDQYDINLLFIKRGKETIRKERLSTELRSGDLIYVYGNKADLANLFKEELAERDKQDHDENRAASLNE</sequence>
<feature type="transmembrane region" description="Helical" evidence="1">
    <location>
        <begin position="93"/>
        <end position="112"/>
    </location>
</feature>
<keyword evidence="1" id="KW-0812">Transmembrane</keyword>
<evidence type="ECO:0000259" key="2">
    <source>
        <dbReference type="PROSITE" id="PS51202"/>
    </source>
</evidence>
<protein>
    <submittedName>
        <fullName evidence="3">TrkA C-terminal domain-containing protein</fullName>
    </submittedName>
</protein>
<keyword evidence="1" id="KW-0472">Membrane</keyword>
<dbReference type="SUPFAM" id="SSF116726">
    <property type="entry name" value="TrkA C-terminal domain-like"/>
    <property type="match status" value="1"/>
</dbReference>
<proteinExistence type="predicted"/>